<accession>A0A4Q0T6G8</accession>
<proteinExistence type="predicted"/>
<gene>
    <name evidence="1" type="ORF">GRAN_0536</name>
</gene>
<comment type="caution">
    <text evidence="1">The sequence shown here is derived from an EMBL/GenBank/DDBJ whole genome shotgun (WGS) entry which is preliminary data.</text>
</comment>
<dbReference type="RefSeq" id="WP_241654296.1">
    <property type="nucleotide sequence ID" value="NZ_RDSM01000001.1"/>
</dbReference>
<dbReference type="AlphaFoldDB" id="A0A4Q0T6G8"/>
<dbReference type="Proteomes" id="UP000289437">
    <property type="component" value="Unassembled WGS sequence"/>
</dbReference>
<reference evidence="1 2" key="1">
    <citation type="submission" date="2018-11" db="EMBL/GenBank/DDBJ databases">
        <authorList>
            <person name="Mardanov A.V."/>
            <person name="Ravin N.V."/>
            <person name="Dedysh S.N."/>
        </authorList>
    </citation>
    <scope>NUCLEOTIDE SEQUENCE [LARGE SCALE GENOMIC DNA]</scope>
    <source>
        <strain evidence="1 2">AF10</strain>
    </source>
</reference>
<dbReference type="EMBL" id="RDSM01000001">
    <property type="protein sequence ID" value="RXH57226.1"/>
    <property type="molecule type" value="Genomic_DNA"/>
</dbReference>
<organism evidence="1 2">
    <name type="scientific">Granulicella sibirica</name>
    <dbReference type="NCBI Taxonomy" id="2479048"/>
    <lineage>
        <taxon>Bacteria</taxon>
        <taxon>Pseudomonadati</taxon>
        <taxon>Acidobacteriota</taxon>
        <taxon>Terriglobia</taxon>
        <taxon>Terriglobales</taxon>
        <taxon>Acidobacteriaceae</taxon>
        <taxon>Granulicella</taxon>
    </lineage>
</organism>
<keyword evidence="2" id="KW-1185">Reference proteome</keyword>
<name>A0A4Q0T6G8_9BACT</name>
<protein>
    <submittedName>
        <fullName evidence="1">Uncharacterized protein</fullName>
    </submittedName>
</protein>
<sequence length="419" mass="47611">MRDALDKVIFLSGTTRGGTLEGIGRAFAPVLQDLGVELVEVSLLDMNDLLDQLRGINFQSVRFVLSCVGMGMDLAIQKEGREVSLWQELGVPFITLHGDSPAYFFDRHVVRSSNFISLYAFAEQCELRRRLPNINGPIAVLPPIVLDEIPRDEIDIEAKKNGTLIFLKNGKNPNLIRGMWEAVMEPRPLRALLEIADQLEANLDDPASNQIDDVVMRYFESYGLDIENLRRLRLFFIAQLDDYLRAVKCTRMAEALMDFPVEIRGNNWDHVDFSKGKAKYIDDCDYVESIGLIRNSLGTIDMSANTGSMPHDRVMRAFGAKTLCLTNHGQTFFQDLPHRERLNFCFEKECLQTRVNDLLSNKAAAVEMGIEVSEAFKRLNPPERSFEKMLDYAAMAKLDQLSHRPGAMQDFFVWPPRLL</sequence>
<evidence type="ECO:0000313" key="2">
    <source>
        <dbReference type="Proteomes" id="UP000289437"/>
    </source>
</evidence>
<evidence type="ECO:0000313" key="1">
    <source>
        <dbReference type="EMBL" id="RXH57226.1"/>
    </source>
</evidence>
<reference evidence="2" key="2">
    <citation type="submission" date="2019-02" db="EMBL/GenBank/DDBJ databases">
        <title>Granulicella sibirica sp. nov., a psychrotolerant acidobacterium isolated from an organic soil layer in forested tundra, West Siberia.</title>
        <authorList>
            <person name="Oshkin I.Y."/>
            <person name="Kulichevskaya I.S."/>
            <person name="Rijpstra W.I.C."/>
            <person name="Sinninghe Damste J.S."/>
            <person name="Rakitin A.L."/>
            <person name="Ravin N.V."/>
            <person name="Dedysh S.N."/>
        </authorList>
    </citation>
    <scope>NUCLEOTIDE SEQUENCE [LARGE SCALE GENOMIC DNA]</scope>
    <source>
        <strain evidence="2">AF10</strain>
    </source>
</reference>